<dbReference type="PROSITE" id="PS51975">
    <property type="entry name" value="RNASE_H_2"/>
    <property type="match status" value="1"/>
</dbReference>
<evidence type="ECO:0000256" key="7">
    <source>
        <dbReference type="ARBA" id="ARBA00019179"/>
    </source>
</evidence>
<comment type="cofactor">
    <cofactor evidence="2">
        <name>Mg(2+)</name>
        <dbReference type="ChEBI" id="CHEBI:18420"/>
    </cofactor>
</comment>
<dbReference type="Pfam" id="PF01351">
    <property type="entry name" value="RNase_HII"/>
    <property type="match status" value="1"/>
</dbReference>
<dbReference type="GO" id="GO:0004523">
    <property type="term" value="F:RNA-DNA hybrid ribonuclease activity"/>
    <property type="evidence" value="ECO:0007669"/>
    <property type="project" value="UniProtKB-EC"/>
</dbReference>
<dbReference type="InterPro" id="IPR012337">
    <property type="entry name" value="RNaseH-like_sf"/>
</dbReference>
<name>A0ABT6XVD4_ALISE</name>
<dbReference type="PANTHER" id="PTHR10954">
    <property type="entry name" value="RIBONUCLEASE H2 SUBUNIT A"/>
    <property type="match status" value="1"/>
</dbReference>
<dbReference type="InterPro" id="IPR024567">
    <property type="entry name" value="RNase_HII/HIII_dom"/>
</dbReference>
<evidence type="ECO:0000313" key="18">
    <source>
        <dbReference type="EMBL" id="MDI9259041.1"/>
    </source>
</evidence>
<keyword evidence="10 14" id="KW-0479">Metal-binding</keyword>
<comment type="function">
    <text evidence="3 14 16">Endonuclease that specifically degrades the RNA of RNA-DNA hybrids.</text>
</comment>
<keyword evidence="9 14" id="KW-0540">Nuclease</keyword>
<sequence length="216" mass="23558">MDWWMTRYRLDVGLSGGCLTAGVDEVGRGCIAGPVVAASVVLPFERATYEELKDVVDSKQLKANVREELAARIRAKALAVGIGLASPEEIDQMNILRATQLAMKRSLDALDVPVELALVDGNRGFRHRFPVLPVVDGDARSLIIAAASVVAKVFRDRLMAKLEEGFPGYGFSEHVGYATRAHMEALRRLGPSVVHRLSFAPVRALLSEKEQISYGS</sequence>
<dbReference type="SUPFAM" id="SSF53098">
    <property type="entry name" value="Ribonuclease H-like"/>
    <property type="match status" value="1"/>
</dbReference>
<keyword evidence="12 14" id="KW-0378">Hydrolase</keyword>
<gene>
    <name evidence="14" type="primary">rnhB</name>
    <name evidence="18" type="ORF">QID03_02480</name>
</gene>
<comment type="similarity">
    <text evidence="5 14 16">Belongs to the RNase HII family.</text>
</comment>
<feature type="binding site" evidence="14 15">
    <location>
        <position position="24"/>
    </location>
    <ligand>
        <name>a divalent metal cation</name>
        <dbReference type="ChEBI" id="CHEBI:60240"/>
    </ligand>
</feature>
<evidence type="ECO:0000256" key="10">
    <source>
        <dbReference type="ARBA" id="ARBA00022723"/>
    </source>
</evidence>
<evidence type="ECO:0000313" key="19">
    <source>
        <dbReference type="Proteomes" id="UP001529245"/>
    </source>
</evidence>
<evidence type="ECO:0000256" key="16">
    <source>
        <dbReference type="RuleBase" id="RU003515"/>
    </source>
</evidence>
<evidence type="ECO:0000256" key="14">
    <source>
        <dbReference type="HAMAP-Rule" id="MF_00052"/>
    </source>
</evidence>
<keyword evidence="11 14" id="KW-0255">Endonuclease</keyword>
<proteinExistence type="inferred from homology"/>
<comment type="subcellular location">
    <subcellularLocation>
        <location evidence="4 14">Cytoplasm</location>
    </subcellularLocation>
</comment>
<dbReference type="InterPro" id="IPR022898">
    <property type="entry name" value="RNase_HII"/>
</dbReference>
<protein>
    <recommendedName>
        <fullName evidence="7 14">Ribonuclease HII</fullName>
        <shortName evidence="14">RNase HII</shortName>
        <ecNumber evidence="6 14">3.1.26.4</ecNumber>
    </recommendedName>
</protein>
<comment type="cofactor">
    <cofactor evidence="14 15">
        <name>Mn(2+)</name>
        <dbReference type="ChEBI" id="CHEBI:29035"/>
    </cofactor>
    <cofactor evidence="14 15">
        <name>Mg(2+)</name>
        <dbReference type="ChEBI" id="CHEBI:18420"/>
    </cofactor>
    <text evidence="14 15">Manganese or magnesium. Binds 1 divalent metal ion per monomer in the absence of substrate. May bind a second metal ion after substrate binding.</text>
</comment>
<feature type="binding site" evidence="14 15">
    <location>
        <position position="25"/>
    </location>
    <ligand>
        <name>a divalent metal cation</name>
        <dbReference type="ChEBI" id="CHEBI:60240"/>
    </ligand>
</feature>
<evidence type="ECO:0000256" key="5">
    <source>
        <dbReference type="ARBA" id="ARBA00007383"/>
    </source>
</evidence>
<dbReference type="PANTHER" id="PTHR10954:SF18">
    <property type="entry name" value="RIBONUCLEASE HII"/>
    <property type="match status" value="1"/>
</dbReference>
<evidence type="ECO:0000256" key="8">
    <source>
        <dbReference type="ARBA" id="ARBA00022490"/>
    </source>
</evidence>
<evidence type="ECO:0000256" key="11">
    <source>
        <dbReference type="ARBA" id="ARBA00022759"/>
    </source>
</evidence>
<comment type="caution">
    <text evidence="18">The sequence shown here is derived from an EMBL/GenBank/DDBJ whole genome shotgun (WGS) entry which is preliminary data.</text>
</comment>
<keyword evidence="19" id="KW-1185">Reference proteome</keyword>
<evidence type="ECO:0000256" key="9">
    <source>
        <dbReference type="ARBA" id="ARBA00022722"/>
    </source>
</evidence>
<dbReference type="CDD" id="cd07182">
    <property type="entry name" value="RNase_HII_bacteria_HII_like"/>
    <property type="match status" value="1"/>
</dbReference>
<organism evidence="18 19">
    <name type="scientific">Alicyclobacillus sendaiensis PA2</name>
    <dbReference type="NCBI Taxonomy" id="3029425"/>
    <lineage>
        <taxon>Bacteria</taxon>
        <taxon>Bacillati</taxon>
        <taxon>Bacillota</taxon>
        <taxon>Bacilli</taxon>
        <taxon>Bacillales</taxon>
        <taxon>Alicyclobacillaceae</taxon>
        <taxon>Alicyclobacillus</taxon>
    </lineage>
</organism>
<comment type="catalytic activity">
    <reaction evidence="1 14 15 16">
        <text>Endonucleolytic cleavage to 5'-phosphomonoester.</text>
        <dbReference type="EC" id="3.1.26.4"/>
    </reaction>
</comment>
<dbReference type="NCBIfam" id="NF000595">
    <property type="entry name" value="PRK00015.1-3"/>
    <property type="match status" value="1"/>
</dbReference>
<feature type="binding site" evidence="14 15">
    <location>
        <position position="120"/>
    </location>
    <ligand>
        <name>a divalent metal cation</name>
        <dbReference type="ChEBI" id="CHEBI:60240"/>
    </ligand>
</feature>
<evidence type="ECO:0000256" key="13">
    <source>
        <dbReference type="ARBA" id="ARBA00023211"/>
    </source>
</evidence>
<evidence type="ECO:0000256" key="6">
    <source>
        <dbReference type="ARBA" id="ARBA00012180"/>
    </source>
</evidence>
<dbReference type="InterPro" id="IPR001352">
    <property type="entry name" value="RNase_HII/HIII"/>
</dbReference>
<evidence type="ECO:0000259" key="17">
    <source>
        <dbReference type="PROSITE" id="PS51975"/>
    </source>
</evidence>
<keyword evidence="13 14" id="KW-0464">Manganese</keyword>
<evidence type="ECO:0000256" key="4">
    <source>
        <dbReference type="ARBA" id="ARBA00004496"/>
    </source>
</evidence>
<dbReference type="HAMAP" id="MF_00052_B">
    <property type="entry name" value="RNase_HII_B"/>
    <property type="match status" value="1"/>
</dbReference>
<evidence type="ECO:0000256" key="15">
    <source>
        <dbReference type="PROSITE-ProRule" id="PRU01319"/>
    </source>
</evidence>
<feature type="domain" description="RNase H type-2" evidence="17">
    <location>
        <begin position="18"/>
        <end position="211"/>
    </location>
</feature>
<dbReference type="EC" id="3.1.26.4" evidence="6 14"/>
<keyword evidence="8 14" id="KW-0963">Cytoplasm</keyword>
<reference evidence="18 19" key="1">
    <citation type="submission" date="2023-04" db="EMBL/GenBank/DDBJ databases">
        <title>A. sendaiensis sub sp. chiapanensis a novel subspecie with specific adaptation in bacterial cell wall isolated from an active volcano.</title>
        <authorList>
            <person name="Alvarez Gutierrez P.E."/>
            <person name="Ortiz Cortes L.Y."/>
        </authorList>
    </citation>
    <scope>NUCLEOTIDE SEQUENCE [LARGE SCALE GENOMIC DNA]</scope>
    <source>
        <strain evidence="18 19">PA2</strain>
    </source>
</reference>
<evidence type="ECO:0000256" key="12">
    <source>
        <dbReference type="ARBA" id="ARBA00022801"/>
    </source>
</evidence>
<dbReference type="Proteomes" id="UP001529245">
    <property type="component" value="Unassembled WGS sequence"/>
</dbReference>
<evidence type="ECO:0000256" key="2">
    <source>
        <dbReference type="ARBA" id="ARBA00001946"/>
    </source>
</evidence>
<dbReference type="RefSeq" id="WP_283202635.1">
    <property type="nucleotide sequence ID" value="NZ_JASGCB010000003.1"/>
</dbReference>
<dbReference type="Gene3D" id="3.30.420.10">
    <property type="entry name" value="Ribonuclease H-like superfamily/Ribonuclease H"/>
    <property type="match status" value="1"/>
</dbReference>
<dbReference type="InterPro" id="IPR036397">
    <property type="entry name" value="RNaseH_sf"/>
</dbReference>
<evidence type="ECO:0000256" key="3">
    <source>
        <dbReference type="ARBA" id="ARBA00004065"/>
    </source>
</evidence>
<evidence type="ECO:0000256" key="1">
    <source>
        <dbReference type="ARBA" id="ARBA00000077"/>
    </source>
</evidence>
<dbReference type="EMBL" id="JASGCB010000003">
    <property type="protein sequence ID" value="MDI9259041.1"/>
    <property type="molecule type" value="Genomic_DNA"/>
</dbReference>
<accession>A0ABT6XVD4</accession>